<comment type="similarity">
    <text evidence="1">Belongs to the UPF0065 (bug) family.</text>
</comment>
<organism evidence="3 4">
    <name type="scientific">Bordetella ansorpii</name>
    <dbReference type="NCBI Taxonomy" id="288768"/>
    <lineage>
        <taxon>Bacteria</taxon>
        <taxon>Pseudomonadati</taxon>
        <taxon>Pseudomonadota</taxon>
        <taxon>Betaproteobacteria</taxon>
        <taxon>Burkholderiales</taxon>
        <taxon>Alcaligenaceae</taxon>
        <taxon>Bordetella</taxon>
    </lineage>
</organism>
<dbReference type="PANTHER" id="PTHR42928:SF5">
    <property type="entry name" value="BLR1237 PROTEIN"/>
    <property type="match status" value="1"/>
</dbReference>
<dbReference type="Pfam" id="PF03401">
    <property type="entry name" value="TctC"/>
    <property type="match status" value="1"/>
</dbReference>
<proteinExistence type="inferred from homology"/>
<dbReference type="InterPro" id="IPR042100">
    <property type="entry name" value="Bug_dom1"/>
</dbReference>
<reference evidence="3 4" key="1">
    <citation type="submission" date="2016-03" db="EMBL/GenBank/DDBJ databases">
        <authorList>
            <consortium name="Pathogen Informatics"/>
        </authorList>
    </citation>
    <scope>NUCLEOTIDE SEQUENCE [LARGE SCALE GENOMIC DNA]</scope>
    <source>
        <strain evidence="3 4">NCTC13364</strain>
    </source>
</reference>
<dbReference type="AlphaFoldDB" id="A0A157RJY0"/>
<dbReference type="PIRSF" id="PIRSF017082">
    <property type="entry name" value="YflP"/>
    <property type="match status" value="1"/>
</dbReference>
<protein>
    <submittedName>
        <fullName evidence="3">Putattive exported protein</fullName>
    </submittedName>
</protein>
<dbReference type="Gene3D" id="3.40.190.150">
    <property type="entry name" value="Bordetella uptake gene, domain 1"/>
    <property type="match status" value="1"/>
</dbReference>
<feature type="chain" id="PRO_5007615733" evidence="2">
    <location>
        <begin position="28"/>
        <end position="325"/>
    </location>
</feature>
<evidence type="ECO:0000313" key="3">
    <source>
        <dbReference type="EMBL" id="SAI58307.1"/>
    </source>
</evidence>
<keyword evidence="2" id="KW-0732">Signal</keyword>
<dbReference type="Gene3D" id="3.40.190.10">
    <property type="entry name" value="Periplasmic binding protein-like II"/>
    <property type="match status" value="1"/>
</dbReference>
<dbReference type="EMBL" id="FKBS01000029">
    <property type="protein sequence ID" value="SAI58307.1"/>
    <property type="molecule type" value="Genomic_DNA"/>
</dbReference>
<name>A0A157RJY0_9BORD</name>
<dbReference type="InterPro" id="IPR005064">
    <property type="entry name" value="BUG"/>
</dbReference>
<dbReference type="SUPFAM" id="SSF53850">
    <property type="entry name" value="Periplasmic binding protein-like II"/>
    <property type="match status" value="1"/>
</dbReference>
<dbReference type="CDD" id="cd13578">
    <property type="entry name" value="PBP2_Bug27"/>
    <property type="match status" value="1"/>
</dbReference>
<evidence type="ECO:0000256" key="1">
    <source>
        <dbReference type="ARBA" id="ARBA00006987"/>
    </source>
</evidence>
<evidence type="ECO:0000313" key="4">
    <source>
        <dbReference type="Proteomes" id="UP000077037"/>
    </source>
</evidence>
<dbReference type="Proteomes" id="UP000077037">
    <property type="component" value="Unassembled WGS sequence"/>
</dbReference>
<sequence length="325" mass="34241">MAFSSIRKALSTLALAAATVLPAAAHAAWPERPITLIVPWAAGGSTDILARLLSEHLSTSLGQSVVVENRSGASGNIGSNYVARAKPDGYTLLIGSMSTHTMNQALFKTMPFDGVKDFTPIAELALVTNTMVINPSVPVNSVAEFIAYAKARPGQIAYASAGAGSTNHLSAALFEKATGVSMTHVPYRGGAPAVLDTVADRTQLLFSAGTQTLPHVQSGKLKLLAVTESQRSGLLPQVPTVAETVPGYELAVWYGAFGPAGMPQDVVQRLSREINAILARPEVIKKMGDMGVEVRQSTPQGFAQTLQNDADKYGKLVRELGISME</sequence>
<evidence type="ECO:0000256" key="2">
    <source>
        <dbReference type="SAM" id="SignalP"/>
    </source>
</evidence>
<dbReference type="PANTHER" id="PTHR42928">
    <property type="entry name" value="TRICARBOXYLATE-BINDING PROTEIN"/>
    <property type="match status" value="1"/>
</dbReference>
<gene>
    <name evidence="3" type="ORF">SAMEA1982600_05081</name>
</gene>
<accession>A0A157RJY0</accession>
<feature type="signal peptide" evidence="2">
    <location>
        <begin position="1"/>
        <end position="27"/>
    </location>
</feature>